<accession>A0ABU0QF07</accession>
<dbReference type="Proteomes" id="UP001232755">
    <property type="component" value="Unassembled WGS sequence"/>
</dbReference>
<comment type="caution">
    <text evidence="1">The sequence shown here is derived from an EMBL/GenBank/DDBJ whole genome shotgun (WGS) entry which is preliminary data.</text>
</comment>
<evidence type="ECO:0000313" key="1">
    <source>
        <dbReference type="EMBL" id="MDQ0745968.1"/>
    </source>
</evidence>
<proteinExistence type="predicted"/>
<dbReference type="RefSeq" id="WP_307173083.1">
    <property type="nucleotide sequence ID" value="NZ_JAUSYP010000001.1"/>
</dbReference>
<organism evidence="1 2">
    <name type="scientific">Streptomyces africanus</name>
    <dbReference type="NCBI Taxonomy" id="231024"/>
    <lineage>
        <taxon>Bacteria</taxon>
        <taxon>Bacillati</taxon>
        <taxon>Actinomycetota</taxon>
        <taxon>Actinomycetes</taxon>
        <taxon>Kitasatosporales</taxon>
        <taxon>Streptomycetaceae</taxon>
        <taxon>Streptomyces</taxon>
    </lineage>
</organism>
<protein>
    <submittedName>
        <fullName evidence="1">Uncharacterized protein</fullName>
    </submittedName>
</protein>
<reference evidence="1 2" key="1">
    <citation type="submission" date="2023-07" db="EMBL/GenBank/DDBJ databases">
        <title>Comparative genomics of wheat-associated soil bacteria to identify genetic determinants of phenazine resistance.</title>
        <authorList>
            <person name="Mouncey N."/>
        </authorList>
    </citation>
    <scope>NUCLEOTIDE SEQUENCE [LARGE SCALE GENOMIC DNA]</scope>
    <source>
        <strain evidence="1 2">B3I12</strain>
    </source>
</reference>
<sequence>MAHDDAIVALLGVKAELARKTGVFGNFAISFSVICNLAGGMSPTTSSPPTPAPPSRAD</sequence>
<gene>
    <name evidence="1" type="ORF">QF034_000199</name>
</gene>
<dbReference type="EMBL" id="JAUSYP010000001">
    <property type="protein sequence ID" value="MDQ0745968.1"/>
    <property type="molecule type" value="Genomic_DNA"/>
</dbReference>
<keyword evidence="2" id="KW-1185">Reference proteome</keyword>
<evidence type="ECO:0000313" key="2">
    <source>
        <dbReference type="Proteomes" id="UP001232755"/>
    </source>
</evidence>
<name>A0ABU0QF07_9ACTN</name>